<dbReference type="EMBL" id="CCNE01000066">
    <property type="protein sequence ID" value="CDX62867.1"/>
    <property type="molecule type" value="Genomic_DNA"/>
</dbReference>
<protein>
    <submittedName>
        <fullName evidence="1">Uncharacterized protein</fullName>
    </submittedName>
</protein>
<organism evidence="1 2">
    <name type="scientific">Mesorhizobium plurifarium</name>
    <dbReference type="NCBI Taxonomy" id="69974"/>
    <lineage>
        <taxon>Bacteria</taxon>
        <taxon>Pseudomonadati</taxon>
        <taxon>Pseudomonadota</taxon>
        <taxon>Alphaproteobacteria</taxon>
        <taxon>Hyphomicrobiales</taxon>
        <taxon>Phyllobacteriaceae</taxon>
        <taxon>Mesorhizobium</taxon>
    </lineage>
</organism>
<name>A0A090GHR4_MESPL</name>
<reference evidence="1 2" key="1">
    <citation type="submission" date="2014-08" db="EMBL/GenBank/DDBJ databases">
        <authorList>
            <person name="Moulin Lionel"/>
        </authorList>
    </citation>
    <scope>NUCLEOTIDE SEQUENCE [LARGE SCALE GENOMIC DNA]</scope>
</reference>
<gene>
    <name evidence="1" type="ORF">MPL3365_80042</name>
</gene>
<sequence>MAIFAAELSIALHRRQLMLTGHEIFEDFMARSATSQIAERPNVVH</sequence>
<dbReference type="Proteomes" id="UP000046122">
    <property type="component" value="Unassembled WGS sequence"/>
</dbReference>
<evidence type="ECO:0000313" key="1">
    <source>
        <dbReference type="EMBL" id="CDX62867.1"/>
    </source>
</evidence>
<proteinExistence type="predicted"/>
<evidence type="ECO:0000313" key="2">
    <source>
        <dbReference type="Proteomes" id="UP000046122"/>
    </source>
</evidence>
<accession>A0A090GHR4</accession>
<dbReference type="AlphaFoldDB" id="A0A090GHR4"/>